<accession>W4M7S7</accession>
<comment type="caution">
    <text evidence="1">The sequence shown here is derived from an EMBL/GenBank/DDBJ whole genome shotgun (WGS) entry which is preliminary data.</text>
</comment>
<name>W4M7S7_9BACT</name>
<keyword evidence="2" id="KW-1185">Reference proteome</keyword>
<evidence type="ECO:0000313" key="2">
    <source>
        <dbReference type="Proteomes" id="UP000019140"/>
    </source>
</evidence>
<dbReference type="Proteomes" id="UP000019140">
    <property type="component" value="Unassembled WGS sequence"/>
</dbReference>
<evidence type="ECO:0000313" key="1">
    <source>
        <dbReference type="EMBL" id="ETX06255.1"/>
    </source>
</evidence>
<organism evidence="1 2">
    <name type="scientific">Candidatus Entotheonella gemina</name>
    <dbReference type="NCBI Taxonomy" id="1429439"/>
    <lineage>
        <taxon>Bacteria</taxon>
        <taxon>Pseudomonadati</taxon>
        <taxon>Nitrospinota/Tectimicrobiota group</taxon>
        <taxon>Candidatus Tectimicrobiota</taxon>
        <taxon>Candidatus Entotheonellia</taxon>
        <taxon>Candidatus Entotheonellales</taxon>
        <taxon>Candidatus Entotheonellaceae</taxon>
        <taxon>Candidatus Entotheonella</taxon>
    </lineage>
</organism>
<proteinExistence type="predicted"/>
<dbReference type="EMBL" id="AZHX01000747">
    <property type="protein sequence ID" value="ETX06255.1"/>
    <property type="molecule type" value="Genomic_DNA"/>
</dbReference>
<dbReference type="AlphaFoldDB" id="W4M7S7"/>
<dbReference type="HOGENOM" id="CLU_2536333_0_0_7"/>
<reference evidence="1 2" key="1">
    <citation type="journal article" date="2014" name="Nature">
        <title>An environmental bacterial taxon with a large and distinct metabolic repertoire.</title>
        <authorList>
            <person name="Wilson M.C."/>
            <person name="Mori T."/>
            <person name="Ruckert C."/>
            <person name="Uria A.R."/>
            <person name="Helf M.J."/>
            <person name="Takada K."/>
            <person name="Gernert C."/>
            <person name="Steffens U.A."/>
            <person name="Heycke N."/>
            <person name="Schmitt S."/>
            <person name="Rinke C."/>
            <person name="Helfrich E.J."/>
            <person name="Brachmann A.O."/>
            <person name="Gurgui C."/>
            <person name="Wakimoto T."/>
            <person name="Kracht M."/>
            <person name="Crusemann M."/>
            <person name="Hentschel U."/>
            <person name="Abe I."/>
            <person name="Matsunaga S."/>
            <person name="Kalinowski J."/>
            <person name="Takeyama H."/>
            <person name="Piel J."/>
        </authorList>
    </citation>
    <scope>NUCLEOTIDE SEQUENCE [LARGE SCALE GENOMIC DNA]</scope>
    <source>
        <strain evidence="2">TSY2</strain>
    </source>
</reference>
<protein>
    <submittedName>
        <fullName evidence="1">Uncharacterized protein</fullName>
    </submittedName>
</protein>
<sequence>MSDAISITAIRDMYPEEWVIAKVTEVDEANVPVAGIVLVHHPDEETIFESLQAYRAEHPAMRLYTFFTGSVIPEGVHLAFPFG</sequence>
<gene>
    <name evidence="1" type="ORF">ETSY2_18220</name>
</gene>